<proteinExistence type="predicted"/>
<dbReference type="Proteomes" id="UP000009877">
    <property type="component" value="Unassembled WGS sequence"/>
</dbReference>
<reference evidence="1 2" key="1">
    <citation type="journal article" date="2014" name="Genome Announc.">
        <title>Draft Genome Sequence of Kocuria palustris PEL.</title>
        <authorList>
            <person name="Sharma G."/>
            <person name="Khatri I."/>
            <person name="Subramanian S."/>
        </authorList>
    </citation>
    <scope>NUCLEOTIDE SEQUENCE [LARGE SCALE GENOMIC DNA]</scope>
    <source>
        <strain evidence="1 2">PEL</strain>
    </source>
</reference>
<name>M2YA08_9MICC</name>
<protein>
    <recommendedName>
        <fullName evidence="3">DUF559 domain-containing protein</fullName>
    </recommendedName>
</protein>
<evidence type="ECO:0008006" key="3">
    <source>
        <dbReference type="Google" id="ProtNLM"/>
    </source>
</evidence>
<comment type="caution">
    <text evidence="1">The sequence shown here is derived from an EMBL/GenBank/DDBJ whole genome shotgun (WGS) entry which is preliminary data.</text>
</comment>
<sequence length="316" mass="34720">MPESLSQHAFTTAQAAVAGVSPAQLTRGPYVRVSRGVWQAGQRDAVADHVRELRRLLPAMLQAQPGAAASHVTAAALLGLRVPNRLRMTWPIHLVSPDPKLLMRSPGIIAHRLLPRLTPLIEIEGVVVTSPARTAVDLAGAAQGRWPLLDDDALVAVLDGIICTHTTGTRKDLPALRSREQLESELRELPGVRGVARIKRALQRTAAAVDSALETEARLCLERFGETRWVTGLEVSAPNGSCFWPDLADDEDRLSLQVEGPHHARGDQLRKDILRRRLTEAAGWQELRVTAEDLRGHRPALIDMIRRARRPSPFAE</sequence>
<gene>
    <name evidence="1" type="ORF">C884_02150</name>
</gene>
<keyword evidence="2" id="KW-1185">Reference proteome</keyword>
<accession>M2YA08</accession>
<dbReference type="AlphaFoldDB" id="M2YA08"/>
<dbReference type="STRING" id="71999.KPaMU14_05120"/>
<organism evidence="1 2">
    <name type="scientific">Kocuria palustris PEL</name>
    <dbReference type="NCBI Taxonomy" id="1236550"/>
    <lineage>
        <taxon>Bacteria</taxon>
        <taxon>Bacillati</taxon>
        <taxon>Actinomycetota</taxon>
        <taxon>Actinomycetes</taxon>
        <taxon>Micrococcales</taxon>
        <taxon>Micrococcaceae</taxon>
        <taxon>Kocuria</taxon>
    </lineage>
</organism>
<evidence type="ECO:0000313" key="1">
    <source>
        <dbReference type="EMBL" id="EME35454.1"/>
    </source>
</evidence>
<evidence type="ECO:0000313" key="2">
    <source>
        <dbReference type="Proteomes" id="UP000009877"/>
    </source>
</evidence>
<dbReference type="EMBL" id="ANHZ02000053">
    <property type="protein sequence ID" value="EME35454.1"/>
    <property type="molecule type" value="Genomic_DNA"/>
</dbReference>